<dbReference type="AlphaFoldDB" id="B9Y6J3"/>
<dbReference type="EMBL" id="ACCF01000082">
    <property type="protein sequence ID" value="EEF68416.1"/>
    <property type="molecule type" value="Genomic_DNA"/>
</dbReference>
<reference evidence="1 2" key="1">
    <citation type="submission" date="2008-12" db="EMBL/GenBank/DDBJ databases">
        <authorList>
            <person name="Fulton L."/>
            <person name="Clifton S."/>
            <person name="Fulton B."/>
            <person name="Xu J."/>
            <person name="Minx P."/>
            <person name="Pepin K.H."/>
            <person name="Johnson M."/>
            <person name="Bhonagiri V."/>
            <person name="Nash W.E."/>
            <person name="Mardis E.R."/>
            <person name="Wilson R.K."/>
        </authorList>
    </citation>
    <scope>NUCLEOTIDE SEQUENCE [LARGE SCALE GENOMIC DNA]</scope>
    <source>
        <strain evidence="1 2">DSM 12042</strain>
    </source>
</reference>
<protein>
    <submittedName>
        <fullName evidence="1">Uncharacterized protein</fullName>
    </submittedName>
</protein>
<proteinExistence type="predicted"/>
<evidence type="ECO:0000313" key="2">
    <source>
        <dbReference type="Proteomes" id="UP000005950"/>
    </source>
</evidence>
<name>B9Y6J3_9FIRM</name>
<accession>B9Y6J3</accession>
<evidence type="ECO:0000313" key="1">
    <source>
        <dbReference type="EMBL" id="EEF68416.1"/>
    </source>
</evidence>
<gene>
    <name evidence="1" type="ORF">HOLDEFILI_01434</name>
</gene>
<sequence>MAGCPVFFIIQEKRLEHHCAAATFKPLKIQTCLSIQRYGFLIFFQLYF</sequence>
<comment type="caution">
    <text evidence="1">The sequence shown here is derived from an EMBL/GenBank/DDBJ whole genome shotgun (WGS) entry which is preliminary data.</text>
</comment>
<reference evidence="1 2" key="2">
    <citation type="submission" date="2009-02" db="EMBL/GenBank/DDBJ databases">
        <title>Draft genome sequence of Holdemania filiformis DSM 12042.</title>
        <authorList>
            <person name="Sudarsanam P."/>
            <person name="Ley R."/>
            <person name="Guruge J."/>
            <person name="Turnbaugh P.J."/>
            <person name="Mahowald M."/>
            <person name="Liep D."/>
            <person name="Gordon J."/>
        </authorList>
    </citation>
    <scope>NUCLEOTIDE SEQUENCE [LARGE SCALE GENOMIC DNA]</scope>
    <source>
        <strain evidence="1 2">DSM 12042</strain>
    </source>
</reference>
<dbReference type="HOGENOM" id="CLU_3153665_0_0_9"/>
<dbReference type="Proteomes" id="UP000005950">
    <property type="component" value="Unassembled WGS sequence"/>
</dbReference>
<organism evidence="1 2">
    <name type="scientific">Holdemania filiformis DSM 12042</name>
    <dbReference type="NCBI Taxonomy" id="545696"/>
    <lineage>
        <taxon>Bacteria</taxon>
        <taxon>Bacillati</taxon>
        <taxon>Bacillota</taxon>
        <taxon>Erysipelotrichia</taxon>
        <taxon>Erysipelotrichales</taxon>
        <taxon>Erysipelotrichaceae</taxon>
        <taxon>Holdemania</taxon>
    </lineage>
</organism>